<organism evidence="1">
    <name type="scientific">marine sediment metagenome</name>
    <dbReference type="NCBI Taxonomy" id="412755"/>
    <lineage>
        <taxon>unclassified sequences</taxon>
        <taxon>metagenomes</taxon>
        <taxon>ecological metagenomes</taxon>
    </lineage>
</organism>
<comment type="caution">
    <text evidence="1">The sequence shown here is derived from an EMBL/GenBank/DDBJ whole genome shotgun (WGS) entry which is preliminary data.</text>
</comment>
<feature type="non-terminal residue" evidence="1">
    <location>
        <position position="1"/>
    </location>
</feature>
<dbReference type="EMBL" id="LAZR01030259">
    <property type="protein sequence ID" value="KKL57161.1"/>
    <property type="molecule type" value="Genomic_DNA"/>
</dbReference>
<proteinExistence type="predicted"/>
<protein>
    <submittedName>
        <fullName evidence="1">Uncharacterized protein</fullName>
    </submittedName>
</protein>
<dbReference type="AlphaFoldDB" id="A0A0F9DTS8"/>
<sequence>VRITQTGESPMVEEYKKDEPVEFVQAQVVVSVELKHPMQYGKRQVSHLEMTVDYDSSVKIADNVLIVHTQQAGVSEHFPMANVVKWRIVSNLIPPLEGHEFGAYEYSPYTYPERLGGYLGSYGNDAGCLAFLDTDMRITMMADLEA</sequence>
<accession>A0A0F9DTS8</accession>
<reference evidence="1" key="1">
    <citation type="journal article" date="2015" name="Nature">
        <title>Complex archaea that bridge the gap between prokaryotes and eukaryotes.</title>
        <authorList>
            <person name="Spang A."/>
            <person name="Saw J.H."/>
            <person name="Jorgensen S.L."/>
            <person name="Zaremba-Niedzwiedzka K."/>
            <person name="Martijn J."/>
            <person name="Lind A.E."/>
            <person name="van Eijk R."/>
            <person name="Schleper C."/>
            <person name="Guy L."/>
            <person name="Ettema T.J."/>
        </authorList>
    </citation>
    <scope>NUCLEOTIDE SEQUENCE</scope>
</reference>
<evidence type="ECO:0000313" key="1">
    <source>
        <dbReference type="EMBL" id="KKL57161.1"/>
    </source>
</evidence>
<gene>
    <name evidence="1" type="ORF">LCGC14_2238170</name>
</gene>
<name>A0A0F9DTS8_9ZZZZ</name>